<protein>
    <submittedName>
        <fullName evidence="1">Uncharacterized protein</fullName>
    </submittedName>
</protein>
<reference evidence="1" key="1">
    <citation type="journal article" date="2015" name="Nature">
        <title>Complex archaea that bridge the gap between prokaryotes and eukaryotes.</title>
        <authorList>
            <person name="Spang A."/>
            <person name="Saw J.H."/>
            <person name="Jorgensen S.L."/>
            <person name="Zaremba-Niedzwiedzka K."/>
            <person name="Martijn J."/>
            <person name="Lind A.E."/>
            <person name="van Eijk R."/>
            <person name="Schleper C."/>
            <person name="Guy L."/>
            <person name="Ettema T.J."/>
        </authorList>
    </citation>
    <scope>NUCLEOTIDE SEQUENCE</scope>
</reference>
<evidence type="ECO:0000313" key="1">
    <source>
        <dbReference type="EMBL" id="KKL70421.1"/>
    </source>
</evidence>
<sequence length="60" mass="7116">MATKEFLWRCPDHPDAMILHSWDETQYVFNDGYPRGSGVKKNHRWECNECGLELKADMEE</sequence>
<organism evidence="1">
    <name type="scientific">marine sediment metagenome</name>
    <dbReference type="NCBI Taxonomy" id="412755"/>
    <lineage>
        <taxon>unclassified sequences</taxon>
        <taxon>metagenomes</taxon>
        <taxon>ecological metagenomes</taxon>
    </lineage>
</organism>
<proteinExistence type="predicted"/>
<comment type="caution">
    <text evidence="1">The sequence shown here is derived from an EMBL/GenBank/DDBJ whole genome shotgun (WGS) entry which is preliminary data.</text>
</comment>
<dbReference type="EMBL" id="LAZR01025898">
    <property type="protein sequence ID" value="KKL70421.1"/>
    <property type="molecule type" value="Genomic_DNA"/>
</dbReference>
<gene>
    <name evidence="1" type="ORF">LCGC14_2105110</name>
</gene>
<accession>A0A0F9EW12</accession>
<name>A0A0F9EW12_9ZZZZ</name>
<dbReference type="AlphaFoldDB" id="A0A0F9EW12"/>